<gene>
    <name evidence="1" type="ORF">GLYMA_08G271200</name>
</gene>
<dbReference type="Proteomes" id="UP000008827">
    <property type="component" value="Chromosome 8"/>
</dbReference>
<name>A0A0R0IT17_SOYBN</name>
<evidence type="ECO:0000313" key="3">
    <source>
        <dbReference type="Proteomes" id="UP000008827"/>
    </source>
</evidence>
<dbReference type="Gramene" id="KRH45431">
    <property type="protein sequence ID" value="KRH45431"/>
    <property type="gene ID" value="GLYMA_08G271200"/>
</dbReference>
<evidence type="ECO:0000313" key="1">
    <source>
        <dbReference type="EMBL" id="KRH45431.1"/>
    </source>
</evidence>
<keyword evidence="3" id="KW-1185">Reference proteome</keyword>
<reference evidence="2" key="2">
    <citation type="submission" date="2018-02" db="UniProtKB">
        <authorList>
            <consortium name="EnsemblPlants"/>
        </authorList>
    </citation>
    <scope>IDENTIFICATION</scope>
    <source>
        <strain evidence="2">Williams 82</strain>
    </source>
</reference>
<protein>
    <submittedName>
        <fullName evidence="1 2">Uncharacterized protein</fullName>
    </submittedName>
</protein>
<evidence type="ECO:0000313" key="2">
    <source>
        <dbReference type="EnsemblPlants" id="KRH45431"/>
    </source>
</evidence>
<dbReference type="InParanoid" id="A0A0R0IT17"/>
<dbReference type="EnsemblPlants" id="KRH45431">
    <property type="protein sequence ID" value="KRH45431"/>
    <property type="gene ID" value="GLYMA_08G271200"/>
</dbReference>
<reference evidence="1" key="3">
    <citation type="submission" date="2018-07" db="EMBL/GenBank/DDBJ databases">
        <title>WGS assembly of Glycine max.</title>
        <authorList>
            <person name="Schmutz J."/>
            <person name="Cannon S."/>
            <person name="Schlueter J."/>
            <person name="Ma J."/>
            <person name="Mitros T."/>
            <person name="Nelson W."/>
            <person name="Hyten D."/>
            <person name="Song Q."/>
            <person name="Thelen J."/>
            <person name="Cheng J."/>
            <person name="Xu D."/>
            <person name="Hellsten U."/>
            <person name="May G."/>
            <person name="Yu Y."/>
            <person name="Sakurai T."/>
            <person name="Umezawa T."/>
            <person name="Bhattacharyya M."/>
            <person name="Sandhu D."/>
            <person name="Valliyodan B."/>
            <person name="Lindquist E."/>
            <person name="Peto M."/>
            <person name="Grant D."/>
            <person name="Shu S."/>
            <person name="Goodstein D."/>
            <person name="Barry K."/>
            <person name="Futrell-Griggs M."/>
            <person name="Abernathy B."/>
            <person name="Du J."/>
            <person name="Tian Z."/>
            <person name="Zhu L."/>
            <person name="Gill N."/>
            <person name="Joshi T."/>
            <person name="Libault M."/>
            <person name="Sethuraman A."/>
            <person name="Zhang X."/>
            <person name="Shinozaki K."/>
            <person name="Nguyen H."/>
            <person name="Wing R."/>
            <person name="Cregan P."/>
            <person name="Specht J."/>
            <person name="Grimwood J."/>
            <person name="Rokhsar D."/>
            <person name="Stacey G."/>
            <person name="Shoemaker R."/>
            <person name="Jackson S."/>
        </authorList>
    </citation>
    <scope>NUCLEOTIDE SEQUENCE</scope>
    <source>
        <tissue evidence="1">Callus</tissue>
    </source>
</reference>
<proteinExistence type="predicted"/>
<accession>A0A0R0IT17</accession>
<reference evidence="1 2" key="1">
    <citation type="journal article" date="2010" name="Nature">
        <title>Genome sequence of the palaeopolyploid soybean.</title>
        <authorList>
            <person name="Schmutz J."/>
            <person name="Cannon S.B."/>
            <person name="Schlueter J."/>
            <person name="Ma J."/>
            <person name="Mitros T."/>
            <person name="Nelson W."/>
            <person name="Hyten D.L."/>
            <person name="Song Q."/>
            <person name="Thelen J.J."/>
            <person name="Cheng J."/>
            <person name="Xu D."/>
            <person name="Hellsten U."/>
            <person name="May G.D."/>
            <person name="Yu Y."/>
            <person name="Sakurai T."/>
            <person name="Umezawa T."/>
            <person name="Bhattacharyya M.K."/>
            <person name="Sandhu D."/>
            <person name="Valliyodan B."/>
            <person name="Lindquist E."/>
            <person name="Peto M."/>
            <person name="Grant D."/>
            <person name="Shu S."/>
            <person name="Goodstein D."/>
            <person name="Barry K."/>
            <person name="Futrell-Griggs M."/>
            <person name="Abernathy B."/>
            <person name="Du J."/>
            <person name="Tian Z."/>
            <person name="Zhu L."/>
            <person name="Gill N."/>
            <person name="Joshi T."/>
            <person name="Libault M."/>
            <person name="Sethuraman A."/>
            <person name="Zhang X.-C."/>
            <person name="Shinozaki K."/>
            <person name="Nguyen H.T."/>
            <person name="Wing R.A."/>
            <person name="Cregan P."/>
            <person name="Specht J."/>
            <person name="Grimwood J."/>
            <person name="Rokhsar D."/>
            <person name="Stacey G."/>
            <person name="Shoemaker R.C."/>
            <person name="Jackson S.A."/>
        </authorList>
    </citation>
    <scope>NUCLEOTIDE SEQUENCE</scope>
    <source>
        <strain evidence="2">cv. Williams 82</strain>
        <tissue evidence="1">Callus</tissue>
    </source>
</reference>
<dbReference type="AlphaFoldDB" id="A0A0R0IT17"/>
<sequence>MLMSARERARSEERLGWTRISFKARENVNKGSKAFGWKARQRRGKLELWNCRYNDTLSFIQVDVCDYMPISIDEPVGLAILWSLCNGMRPYLIYLTLMQFNISVVNYKIF</sequence>
<organism evidence="1">
    <name type="scientific">Glycine max</name>
    <name type="common">Soybean</name>
    <name type="synonym">Glycine hispida</name>
    <dbReference type="NCBI Taxonomy" id="3847"/>
    <lineage>
        <taxon>Eukaryota</taxon>
        <taxon>Viridiplantae</taxon>
        <taxon>Streptophyta</taxon>
        <taxon>Embryophyta</taxon>
        <taxon>Tracheophyta</taxon>
        <taxon>Spermatophyta</taxon>
        <taxon>Magnoliopsida</taxon>
        <taxon>eudicotyledons</taxon>
        <taxon>Gunneridae</taxon>
        <taxon>Pentapetalae</taxon>
        <taxon>rosids</taxon>
        <taxon>fabids</taxon>
        <taxon>Fabales</taxon>
        <taxon>Fabaceae</taxon>
        <taxon>Papilionoideae</taxon>
        <taxon>50 kb inversion clade</taxon>
        <taxon>NPAAA clade</taxon>
        <taxon>indigoferoid/millettioid clade</taxon>
        <taxon>Phaseoleae</taxon>
        <taxon>Glycine</taxon>
        <taxon>Glycine subgen. Soja</taxon>
    </lineage>
</organism>
<dbReference type="EMBL" id="CM000841">
    <property type="protein sequence ID" value="KRH45431.1"/>
    <property type="molecule type" value="Genomic_DNA"/>
</dbReference>